<keyword evidence="6" id="KW-0547">Nucleotide-binding</keyword>
<dbReference type="Proteomes" id="UP000582837">
    <property type="component" value="Unassembled WGS sequence"/>
</dbReference>
<proteinExistence type="inferred from homology"/>
<organism evidence="9 10">
    <name type="scientific">Longimicrobium terrae</name>
    <dbReference type="NCBI Taxonomy" id="1639882"/>
    <lineage>
        <taxon>Bacteria</taxon>
        <taxon>Pseudomonadati</taxon>
        <taxon>Gemmatimonadota</taxon>
        <taxon>Longimicrobiia</taxon>
        <taxon>Longimicrobiales</taxon>
        <taxon>Longimicrobiaceae</taxon>
        <taxon>Longimicrobium</taxon>
    </lineage>
</organism>
<evidence type="ECO:0000313" key="9">
    <source>
        <dbReference type="EMBL" id="MBB6072233.1"/>
    </source>
</evidence>
<dbReference type="InterPro" id="IPR003846">
    <property type="entry name" value="SelO"/>
</dbReference>
<sequence>MADLKHLEFDNTYARLGEPFARRVQPTPLRDPHPVAWNPDAAELLGIDAAEAEDGFWWKAFSGNEALPGAEPAAMLYAGHQFGAWVPQLGDGRAILLGEVRAPGGKWDLHLKGGGGTPFSRGFDERAVLRSTIREYLCGEAMHGLGIPTTRGLCITGSREPVRRETMETAATLVRLAPSHVRFGTFQVFASRGETEHLRTLAEYVIDHHFPHLTGEPDRVVRLLREVVERTARLVARWQSVGVAATVMRAPRQKAGRHCTAACRTLCFRPEPHSRRRKTFGRSCGICWG</sequence>
<keyword evidence="5" id="KW-0479">Metal-binding</keyword>
<gene>
    <name evidence="9" type="ORF">HNQ61_003895</name>
</gene>
<evidence type="ECO:0000256" key="2">
    <source>
        <dbReference type="ARBA" id="ARBA00009747"/>
    </source>
</evidence>
<evidence type="ECO:0000313" key="10">
    <source>
        <dbReference type="Proteomes" id="UP000582837"/>
    </source>
</evidence>
<dbReference type="EMBL" id="JACHIA010000013">
    <property type="protein sequence ID" value="MBB6072233.1"/>
    <property type="molecule type" value="Genomic_DNA"/>
</dbReference>
<evidence type="ECO:0000256" key="4">
    <source>
        <dbReference type="ARBA" id="ARBA00022695"/>
    </source>
</evidence>
<dbReference type="RefSeq" id="WP_170032093.1">
    <property type="nucleotide sequence ID" value="NZ_JABDTL010000001.1"/>
</dbReference>
<keyword evidence="7" id="KW-0067">ATP-binding</keyword>
<evidence type="ECO:0000256" key="6">
    <source>
        <dbReference type="ARBA" id="ARBA00022741"/>
    </source>
</evidence>
<dbReference type="GO" id="GO:0070733">
    <property type="term" value="F:AMPylase activity"/>
    <property type="evidence" value="ECO:0007669"/>
    <property type="project" value="TreeGrafter"/>
</dbReference>
<evidence type="ECO:0000256" key="7">
    <source>
        <dbReference type="ARBA" id="ARBA00022840"/>
    </source>
</evidence>
<evidence type="ECO:0000256" key="5">
    <source>
        <dbReference type="ARBA" id="ARBA00022723"/>
    </source>
</evidence>
<accession>A0A841H2L6</accession>
<protein>
    <submittedName>
        <fullName evidence="9">Uncharacterized protein YdiU (UPF0061 family)</fullName>
    </submittedName>
</protein>
<dbReference type="AlphaFoldDB" id="A0A841H2L6"/>
<evidence type="ECO:0000256" key="1">
    <source>
        <dbReference type="ARBA" id="ARBA00001946"/>
    </source>
</evidence>
<dbReference type="PANTHER" id="PTHR32057">
    <property type="entry name" value="PROTEIN ADENYLYLTRANSFERASE SELO, MITOCHONDRIAL"/>
    <property type="match status" value="1"/>
</dbReference>
<comment type="similarity">
    <text evidence="2">Belongs to the SELO family.</text>
</comment>
<name>A0A841H2L6_9BACT</name>
<keyword evidence="3" id="KW-0808">Transferase</keyword>
<comment type="cofactor">
    <cofactor evidence="1">
        <name>Mg(2+)</name>
        <dbReference type="ChEBI" id="CHEBI:18420"/>
    </cofactor>
</comment>
<keyword evidence="4" id="KW-0548">Nucleotidyltransferase</keyword>
<comment type="caution">
    <text evidence="9">The sequence shown here is derived from an EMBL/GenBank/DDBJ whole genome shotgun (WGS) entry which is preliminary data.</text>
</comment>
<dbReference type="GO" id="GO:0005524">
    <property type="term" value="F:ATP binding"/>
    <property type="evidence" value="ECO:0007669"/>
    <property type="project" value="UniProtKB-KW"/>
</dbReference>
<reference evidence="9 10" key="1">
    <citation type="submission" date="2020-08" db="EMBL/GenBank/DDBJ databases">
        <title>Genomic Encyclopedia of Type Strains, Phase IV (KMG-IV): sequencing the most valuable type-strain genomes for metagenomic binning, comparative biology and taxonomic classification.</title>
        <authorList>
            <person name="Goeker M."/>
        </authorList>
    </citation>
    <scope>NUCLEOTIDE SEQUENCE [LARGE SCALE GENOMIC DNA]</scope>
    <source>
        <strain evidence="9 10">DSM 29007</strain>
    </source>
</reference>
<keyword evidence="8" id="KW-0460">Magnesium</keyword>
<keyword evidence="10" id="KW-1185">Reference proteome</keyword>
<evidence type="ECO:0000256" key="3">
    <source>
        <dbReference type="ARBA" id="ARBA00022679"/>
    </source>
</evidence>
<dbReference type="PANTHER" id="PTHR32057:SF14">
    <property type="entry name" value="PROTEIN ADENYLYLTRANSFERASE SELO, MITOCHONDRIAL"/>
    <property type="match status" value="1"/>
</dbReference>
<dbReference type="Pfam" id="PF02696">
    <property type="entry name" value="SelO"/>
    <property type="match status" value="1"/>
</dbReference>
<dbReference type="GO" id="GO:0046872">
    <property type="term" value="F:metal ion binding"/>
    <property type="evidence" value="ECO:0007669"/>
    <property type="project" value="UniProtKB-KW"/>
</dbReference>
<evidence type="ECO:0000256" key="8">
    <source>
        <dbReference type="ARBA" id="ARBA00022842"/>
    </source>
</evidence>